<dbReference type="InterPro" id="IPR012406">
    <property type="entry name" value="UreE"/>
</dbReference>
<dbReference type="GO" id="GO:0065003">
    <property type="term" value="P:protein-containing complex assembly"/>
    <property type="evidence" value="ECO:0007669"/>
    <property type="project" value="InterPro"/>
</dbReference>
<dbReference type="GO" id="GO:0016151">
    <property type="term" value="F:nickel cation binding"/>
    <property type="evidence" value="ECO:0007669"/>
    <property type="project" value="UniProtKB-UniRule"/>
</dbReference>
<dbReference type="RefSeq" id="WP_336469740.1">
    <property type="nucleotide sequence ID" value="NZ_FUKI01000171.1"/>
</dbReference>
<dbReference type="HAMAP" id="MF_00822">
    <property type="entry name" value="UreE"/>
    <property type="match status" value="1"/>
</dbReference>
<keyword evidence="8" id="KW-1185">Reference proteome</keyword>
<dbReference type="AlphaFoldDB" id="A0A1R4HJY2"/>
<dbReference type="InterPro" id="IPR004029">
    <property type="entry name" value="UreE_N"/>
</dbReference>
<dbReference type="PIRSF" id="PIRSF036402">
    <property type="entry name" value="Ureas_acces_UreE"/>
    <property type="match status" value="1"/>
</dbReference>
<evidence type="ECO:0000256" key="4">
    <source>
        <dbReference type="ARBA" id="ARBA00023186"/>
    </source>
</evidence>
<sequence length="144" mass="15989">MMLKLTEFAPQESPSDDVVTLPYDARQKSRLLSKTDSGIKIGMSLPRGQVLRQGFVLTGSDHFRVRINAAPEALSIVRTEDALQFARACYHLGNRHVALQILPGELRFLTDHVLDQMLVGLGLTVTHDVLPFEPEHGAYHGHGH</sequence>
<accession>A0A1R4HJY2</accession>
<dbReference type="Gene3D" id="2.60.260.20">
    <property type="entry name" value="Urease metallochaperone UreE, N-terminal domain"/>
    <property type="match status" value="1"/>
</dbReference>
<evidence type="ECO:0000259" key="6">
    <source>
        <dbReference type="SMART" id="SM00988"/>
    </source>
</evidence>
<dbReference type="GO" id="GO:0051082">
    <property type="term" value="F:unfolded protein binding"/>
    <property type="evidence" value="ECO:0007669"/>
    <property type="project" value="UniProtKB-UniRule"/>
</dbReference>
<dbReference type="EMBL" id="FUKI01000171">
    <property type="protein sequence ID" value="SJM96526.1"/>
    <property type="molecule type" value="Genomic_DNA"/>
</dbReference>
<dbReference type="SUPFAM" id="SSF69287">
    <property type="entry name" value="Urease metallochaperone UreE, N-terminal domain"/>
    <property type="match status" value="1"/>
</dbReference>
<dbReference type="Proteomes" id="UP000195667">
    <property type="component" value="Unassembled WGS sequence"/>
</dbReference>
<evidence type="ECO:0000256" key="5">
    <source>
        <dbReference type="HAMAP-Rule" id="MF_00822"/>
    </source>
</evidence>
<dbReference type="GO" id="GO:0006457">
    <property type="term" value="P:protein folding"/>
    <property type="evidence" value="ECO:0007669"/>
    <property type="project" value="InterPro"/>
</dbReference>
<dbReference type="Pfam" id="PF02814">
    <property type="entry name" value="UreE_N"/>
    <property type="match status" value="1"/>
</dbReference>
<proteinExistence type="inferred from homology"/>
<evidence type="ECO:0000313" key="8">
    <source>
        <dbReference type="Proteomes" id="UP000195667"/>
    </source>
</evidence>
<dbReference type="GO" id="GO:0005737">
    <property type="term" value="C:cytoplasm"/>
    <property type="evidence" value="ECO:0007669"/>
    <property type="project" value="UniProtKB-SubCell"/>
</dbReference>
<evidence type="ECO:0000256" key="3">
    <source>
        <dbReference type="ARBA" id="ARBA00022596"/>
    </source>
</evidence>
<dbReference type="InterPro" id="IPR007864">
    <property type="entry name" value="UreE_C_dom"/>
</dbReference>
<protein>
    <recommendedName>
        <fullName evidence="5">Urease accessory protein UreE</fullName>
    </recommendedName>
</protein>
<organism evidence="7 8">
    <name type="scientific">Crenothrix polyspora</name>
    <dbReference type="NCBI Taxonomy" id="360316"/>
    <lineage>
        <taxon>Bacteria</taxon>
        <taxon>Pseudomonadati</taxon>
        <taxon>Pseudomonadota</taxon>
        <taxon>Gammaproteobacteria</taxon>
        <taxon>Methylococcales</taxon>
        <taxon>Crenotrichaceae</taxon>
        <taxon>Crenothrix</taxon>
    </lineage>
</organism>
<evidence type="ECO:0000313" key="7">
    <source>
        <dbReference type="EMBL" id="SJM96526.1"/>
    </source>
</evidence>
<gene>
    <name evidence="5 7" type="primary">ureE</name>
    <name evidence="7" type="ORF">CRENPOLYSF1_900033</name>
</gene>
<comment type="similarity">
    <text evidence="5">Belongs to the UreE family.</text>
</comment>
<dbReference type="GO" id="GO:0019627">
    <property type="term" value="P:urea metabolic process"/>
    <property type="evidence" value="ECO:0007669"/>
    <property type="project" value="InterPro"/>
</dbReference>
<comment type="function">
    <text evidence="5">Involved in urease metallocenter assembly. Binds nickel. Probably functions as a nickel donor during metallocenter assembly.</text>
</comment>
<dbReference type="Pfam" id="PF05194">
    <property type="entry name" value="UreE_C"/>
    <property type="match status" value="1"/>
</dbReference>
<dbReference type="Gene3D" id="3.30.70.790">
    <property type="entry name" value="UreE, C-terminal domain"/>
    <property type="match status" value="1"/>
</dbReference>
<keyword evidence="3 5" id="KW-0533">Nickel</keyword>
<keyword evidence="2 5" id="KW-0963">Cytoplasm</keyword>
<reference evidence="8" key="1">
    <citation type="submission" date="2017-02" db="EMBL/GenBank/DDBJ databases">
        <authorList>
            <person name="Daims H."/>
        </authorList>
    </citation>
    <scope>NUCLEOTIDE SEQUENCE [LARGE SCALE GENOMIC DNA]</scope>
</reference>
<dbReference type="CDD" id="cd00571">
    <property type="entry name" value="UreE"/>
    <property type="match status" value="1"/>
</dbReference>
<dbReference type="SMART" id="SM00988">
    <property type="entry name" value="UreE_N"/>
    <property type="match status" value="1"/>
</dbReference>
<keyword evidence="4 5" id="KW-0143">Chaperone</keyword>
<feature type="domain" description="UreE urease accessory N-terminal" evidence="6">
    <location>
        <begin position="2"/>
        <end position="65"/>
    </location>
</feature>
<dbReference type="SUPFAM" id="SSF69737">
    <property type="entry name" value="Urease metallochaperone UreE, C-terminal domain"/>
    <property type="match status" value="1"/>
</dbReference>
<comment type="subcellular location">
    <subcellularLocation>
        <location evidence="1 5">Cytoplasm</location>
    </subcellularLocation>
</comment>
<evidence type="ECO:0000256" key="1">
    <source>
        <dbReference type="ARBA" id="ARBA00004496"/>
    </source>
</evidence>
<dbReference type="InterPro" id="IPR036118">
    <property type="entry name" value="UreE_N_sf"/>
</dbReference>
<name>A0A1R4HJY2_9GAMM</name>
<dbReference type="NCBIfam" id="NF009751">
    <property type="entry name" value="PRK13261.1-1"/>
    <property type="match status" value="1"/>
</dbReference>
<evidence type="ECO:0000256" key="2">
    <source>
        <dbReference type="ARBA" id="ARBA00022490"/>
    </source>
</evidence>